<evidence type="ECO:0000313" key="2">
    <source>
        <dbReference type="Proteomes" id="UP001642720"/>
    </source>
</evidence>
<feature type="non-terminal residue" evidence="1">
    <location>
        <position position="1"/>
    </location>
</feature>
<reference evidence="1 2" key="1">
    <citation type="submission" date="2018-01" db="EMBL/GenBank/DDBJ databases">
        <title>Genome characterization of the sugarcane-associated fungus Trichoderma ghanense CCMA-1212 and their application in lignocelulose bioconversion.</title>
        <authorList>
            <person name="Steindorff A.S."/>
            <person name="Mendes T.D."/>
            <person name="Vilela E.S.D."/>
            <person name="Rodrigues D.S."/>
            <person name="Formighieri E.F."/>
            <person name="Melo I.S."/>
            <person name="Favaro L.C.L."/>
        </authorList>
    </citation>
    <scope>NUCLEOTIDE SEQUENCE [LARGE SCALE GENOMIC DNA]</scope>
    <source>
        <strain evidence="1 2">CCMA-1212</strain>
    </source>
</reference>
<name>A0ABY2GV36_9HYPO</name>
<dbReference type="RefSeq" id="XP_073555361.1">
    <property type="nucleotide sequence ID" value="XM_073706083.1"/>
</dbReference>
<gene>
    <name evidence="1" type="ORF">CCMA1212_008981</name>
</gene>
<sequence>ELVGLLHVTEDVCQETLRLGSISAIVTSSLDGWNPVCLDVDAGGCPGAVDAERGPLYSIDLD</sequence>
<dbReference type="GeneID" id="300580533"/>
<comment type="caution">
    <text evidence="1">The sequence shown here is derived from an EMBL/GenBank/DDBJ whole genome shotgun (WGS) entry which is preliminary data.</text>
</comment>
<keyword evidence="2" id="KW-1185">Reference proteome</keyword>
<dbReference type="Proteomes" id="UP001642720">
    <property type="component" value="Unassembled WGS sequence"/>
</dbReference>
<protein>
    <submittedName>
        <fullName evidence="1">Uncharacterized protein</fullName>
    </submittedName>
</protein>
<evidence type="ECO:0000313" key="1">
    <source>
        <dbReference type="EMBL" id="TFA99159.1"/>
    </source>
</evidence>
<organism evidence="1 2">
    <name type="scientific">Trichoderma ghanense</name>
    <dbReference type="NCBI Taxonomy" id="65468"/>
    <lineage>
        <taxon>Eukaryota</taxon>
        <taxon>Fungi</taxon>
        <taxon>Dikarya</taxon>
        <taxon>Ascomycota</taxon>
        <taxon>Pezizomycotina</taxon>
        <taxon>Sordariomycetes</taxon>
        <taxon>Hypocreomycetidae</taxon>
        <taxon>Hypocreales</taxon>
        <taxon>Hypocreaceae</taxon>
        <taxon>Trichoderma</taxon>
    </lineage>
</organism>
<accession>A0ABY2GV36</accession>
<proteinExistence type="predicted"/>
<dbReference type="EMBL" id="PPTA01000015">
    <property type="protein sequence ID" value="TFA99159.1"/>
    <property type="molecule type" value="Genomic_DNA"/>
</dbReference>